<keyword evidence="3" id="KW-0472">Membrane</keyword>
<feature type="region of interest" description="Disordered" evidence="2">
    <location>
        <begin position="1"/>
        <end position="26"/>
    </location>
</feature>
<gene>
    <name evidence="4" type="ORF">A2442_01020</name>
</gene>
<reference evidence="4 5" key="1">
    <citation type="journal article" date="2016" name="Nat. Commun.">
        <title>Thousands of microbial genomes shed light on interconnected biogeochemical processes in an aquifer system.</title>
        <authorList>
            <person name="Anantharaman K."/>
            <person name="Brown C.T."/>
            <person name="Hug L.A."/>
            <person name="Sharon I."/>
            <person name="Castelle C.J."/>
            <person name="Probst A.J."/>
            <person name="Thomas B.C."/>
            <person name="Singh A."/>
            <person name="Wilkins M.J."/>
            <person name="Karaoz U."/>
            <person name="Brodie E.L."/>
            <person name="Williams K.H."/>
            <person name="Hubbard S.S."/>
            <person name="Banfield J.F."/>
        </authorList>
    </citation>
    <scope>NUCLEOTIDE SEQUENCE [LARGE SCALE GENOMIC DNA]</scope>
</reference>
<dbReference type="AlphaFoldDB" id="A0A1F5EIX2"/>
<comment type="caution">
    <text evidence="4">The sequence shown here is derived from an EMBL/GenBank/DDBJ whole genome shotgun (WGS) entry which is preliminary data.</text>
</comment>
<feature type="coiled-coil region" evidence="1">
    <location>
        <begin position="67"/>
        <end position="101"/>
    </location>
</feature>
<evidence type="ECO:0000313" key="4">
    <source>
        <dbReference type="EMBL" id="OGD67331.1"/>
    </source>
</evidence>
<evidence type="ECO:0000256" key="3">
    <source>
        <dbReference type="SAM" id="Phobius"/>
    </source>
</evidence>
<evidence type="ECO:0000256" key="1">
    <source>
        <dbReference type="SAM" id="Coils"/>
    </source>
</evidence>
<dbReference type="Proteomes" id="UP000179003">
    <property type="component" value="Unassembled WGS sequence"/>
</dbReference>
<name>A0A1F5EIX2_9BACT</name>
<dbReference type="EMBL" id="MFAE01000006">
    <property type="protein sequence ID" value="OGD67331.1"/>
    <property type="molecule type" value="Genomic_DNA"/>
</dbReference>
<organism evidence="4 5">
    <name type="scientific">Candidatus Campbellbacteria bacterium RIFOXYC2_FULL_35_25</name>
    <dbReference type="NCBI Taxonomy" id="1797582"/>
    <lineage>
        <taxon>Bacteria</taxon>
        <taxon>Candidatus Campbelliibacteriota</taxon>
    </lineage>
</organism>
<evidence type="ECO:0000256" key="2">
    <source>
        <dbReference type="SAM" id="MobiDB-lite"/>
    </source>
</evidence>
<sequence>MEETNMDMGNPTESTQENPVEKTEKSTGSIVGIIIVVIILLLGAFYFWGQRLDKVENGGEETTTVIIDTTADEVVDIEADLGNLENNVDDLGAEIDAIQAELNQ</sequence>
<evidence type="ECO:0000313" key="5">
    <source>
        <dbReference type="Proteomes" id="UP000179003"/>
    </source>
</evidence>
<keyword evidence="1" id="KW-0175">Coiled coil</keyword>
<keyword evidence="3" id="KW-1133">Transmembrane helix</keyword>
<keyword evidence="3" id="KW-0812">Transmembrane</keyword>
<dbReference type="STRING" id="1797582.A2442_01020"/>
<protein>
    <submittedName>
        <fullName evidence="4">Uncharacterized protein</fullName>
    </submittedName>
</protein>
<accession>A0A1F5EIX2</accession>
<feature type="transmembrane region" description="Helical" evidence="3">
    <location>
        <begin position="29"/>
        <end position="48"/>
    </location>
</feature>
<proteinExistence type="predicted"/>